<feature type="transmembrane region" description="Helical" evidence="15">
    <location>
        <begin position="145"/>
        <end position="162"/>
    </location>
</feature>
<dbReference type="AlphaFoldDB" id="A0A5C9A2P3"/>
<dbReference type="HAMAP" id="MF_00286">
    <property type="entry name" value="DsbB"/>
    <property type="match status" value="1"/>
</dbReference>
<evidence type="ECO:0000256" key="5">
    <source>
        <dbReference type="ARBA" id="ARBA00022519"/>
    </source>
</evidence>
<comment type="function">
    <text evidence="14">Required for disulfide bond formation in some periplasmic proteins. Acts by oxidizing the DsbA protein.</text>
</comment>
<evidence type="ECO:0000256" key="13">
    <source>
        <dbReference type="ARBA" id="ARBA00023284"/>
    </source>
</evidence>
<evidence type="ECO:0000256" key="14">
    <source>
        <dbReference type="HAMAP-Rule" id="MF_00286"/>
    </source>
</evidence>
<feature type="transmembrane region" description="Helical" evidence="15">
    <location>
        <begin position="72"/>
        <end position="91"/>
    </location>
</feature>
<keyword evidence="6 14" id="KW-0812">Transmembrane</keyword>
<evidence type="ECO:0000256" key="1">
    <source>
        <dbReference type="ARBA" id="ARBA00004429"/>
    </source>
</evidence>
<reference evidence="16 17" key="1">
    <citation type="submission" date="2019-08" db="EMBL/GenBank/DDBJ databases">
        <title>Parahaliea maris sp. nov., isolated from the surface seawater.</title>
        <authorList>
            <person name="Liu Y."/>
        </authorList>
    </citation>
    <scope>NUCLEOTIDE SEQUENCE [LARGE SCALE GENOMIC DNA]</scope>
    <source>
        <strain evidence="16 17">HSLHS9</strain>
    </source>
</reference>
<feature type="topological domain" description="Cytoplasmic" evidence="14">
    <location>
        <begin position="164"/>
        <end position="168"/>
    </location>
</feature>
<evidence type="ECO:0000256" key="2">
    <source>
        <dbReference type="ARBA" id="ARBA00008823"/>
    </source>
</evidence>
<feature type="topological domain" description="Periplasmic" evidence="14">
    <location>
        <begin position="29"/>
        <end position="46"/>
    </location>
</feature>
<proteinExistence type="inferred from homology"/>
<evidence type="ECO:0000256" key="4">
    <source>
        <dbReference type="ARBA" id="ARBA00022475"/>
    </source>
</evidence>
<feature type="topological domain" description="Cytoplasmic" evidence="14">
    <location>
        <begin position="1"/>
        <end position="10"/>
    </location>
</feature>
<comment type="caution">
    <text evidence="14">Lacks conserved residue(s) required for the propagation of feature annotation.</text>
</comment>
<dbReference type="Pfam" id="PF02600">
    <property type="entry name" value="DsbB"/>
    <property type="match status" value="1"/>
</dbReference>
<comment type="similarity">
    <text evidence="2 14">Belongs to the DsbB family.</text>
</comment>
<keyword evidence="7 14" id="KW-0249">Electron transport</keyword>
<dbReference type="PANTHER" id="PTHR36570">
    <property type="entry name" value="DISULFIDE BOND FORMATION PROTEIN B"/>
    <property type="match status" value="1"/>
</dbReference>
<keyword evidence="9 14" id="KW-0560">Oxidoreductase</keyword>
<comment type="subcellular location">
    <subcellularLocation>
        <location evidence="1">Cell inner membrane</location>
        <topology evidence="1">Multi-pass membrane protein</topology>
    </subcellularLocation>
    <subcellularLocation>
        <location evidence="14">Cell membrane</location>
        <topology evidence="14">Multi-pass membrane protein</topology>
    </subcellularLocation>
</comment>
<dbReference type="InterPro" id="IPR003752">
    <property type="entry name" value="DiS_bond_form_DsbB/BdbC"/>
</dbReference>
<accession>A0A5C9A2P3</accession>
<keyword evidence="3 14" id="KW-0813">Transport</keyword>
<keyword evidence="5" id="KW-0997">Cell inner membrane</keyword>
<sequence length="168" mass="18348">MLQTLSPRTVFFGQALMALVAMLFAYYYLQQYLELAPCPLCMTQRVAVVAGGVFALLAALHNPPGWGRRVYAGLCVLAAAFGCAIAGRHVWLQHLPEDQVPACGPSLEYMLETLPFAETVSMVLMGDGNCADISWTFLGLSIPEQTLLLFVVILLVSLWQTLRARPAS</sequence>
<evidence type="ECO:0000256" key="11">
    <source>
        <dbReference type="ARBA" id="ARBA00023157"/>
    </source>
</evidence>
<dbReference type="EMBL" id="VRZA01000003">
    <property type="protein sequence ID" value="TXS94339.1"/>
    <property type="molecule type" value="Genomic_DNA"/>
</dbReference>
<dbReference type="InterPro" id="IPR022920">
    <property type="entry name" value="Disulphide_bond_form_DsbB"/>
</dbReference>
<feature type="topological domain" description="Cytoplasmic" evidence="14">
    <location>
        <begin position="64"/>
        <end position="69"/>
    </location>
</feature>
<feature type="transmembrane region" description="Helical" evidence="15">
    <location>
        <begin position="42"/>
        <end position="60"/>
    </location>
</feature>
<evidence type="ECO:0000256" key="3">
    <source>
        <dbReference type="ARBA" id="ARBA00022448"/>
    </source>
</evidence>
<dbReference type="InterPro" id="IPR050183">
    <property type="entry name" value="DsbB"/>
</dbReference>
<keyword evidence="12 14" id="KW-0143">Chaperone</keyword>
<evidence type="ECO:0000313" key="16">
    <source>
        <dbReference type="EMBL" id="TXS94339.1"/>
    </source>
</evidence>
<organism evidence="16 17">
    <name type="scientific">Parahaliea maris</name>
    <dbReference type="NCBI Taxonomy" id="2716870"/>
    <lineage>
        <taxon>Bacteria</taxon>
        <taxon>Pseudomonadati</taxon>
        <taxon>Pseudomonadota</taxon>
        <taxon>Gammaproteobacteria</taxon>
        <taxon>Cellvibrionales</taxon>
        <taxon>Halieaceae</taxon>
        <taxon>Parahaliea</taxon>
    </lineage>
</organism>
<protein>
    <recommendedName>
        <fullName evidence="14">Disulfide bond formation protein B</fullName>
    </recommendedName>
    <alternativeName>
        <fullName evidence="14">Disulfide oxidoreductase</fullName>
    </alternativeName>
</protein>
<evidence type="ECO:0000256" key="12">
    <source>
        <dbReference type="ARBA" id="ARBA00023186"/>
    </source>
</evidence>
<feature type="disulfide bond" description="Redox-active" evidence="14">
    <location>
        <begin position="38"/>
        <end position="41"/>
    </location>
</feature>
<keyword evidence="4 14" id="KW-1003">Cell membrane</keyword>
<name>A0A5C9A2P3_9GAMM</name>
<gene>
    <name evidence="14" type="primary">dsbB</name>
    <name evidence="16" type="ORF">FV139_11750</name>
</gene>
<keyword evidence="17" id="KW-1185">Reference proteome</keyword>
<dbReference type="GO" id="GO:0009055">
    <property type="term" value="F:electron transfer activity"/>
    <property type="evidence" value="ECO:0007669"/>
    <property type="project" value="UniProtKB-UniRule"/>
</dbReference>
<dbReference type="Gene3D" id="1.20.1550.10">
    <property type="entry name" value="DsbB-like"/>
    <property type="match status" value="1"/>
</dbReference>
<dbReference type="PANTHER" id="PTHR36570:SF3">
    <property type="entry name" value="DISULFIDE BOND FORMATION PROTEIN B"/>
    <property type="match status" value="1"/>
</dbReference>
<evidence type="ECO:0000313" key="17">
    <source>
        <dbReference type="Proteomes" id="UP000321039"/>
    </source>
</evidence>
<evidence type="ECO:0000256" key="10">
    <source>
        <dbReference type="ARBA" id="ARBA00023136"/>
    </source>
</evidence>
<dbReference type="Proteomes" id="UP000321039">
    <property type="component" value="Unassembled WGS sequence"/>
</dbReference>
<feature type="transmembrane region" description="Helical" evidence="15">
    <location>
        <begin position="12"/>
        <end position="30"/>
    </location>
</feature>
<evidence type="ECO:0000256" key="7">
    <source>
        <dbReference type="ARBA" id="ARBA00022982"/>
    </source>
</evidence>
<dbReference type="GO" id="GO:0005886">
    <property type="term" value="C:plasma membrane"/>
    <property type="evidence" value="ECO:0007669"/>
    <property type="project" value="UniProtKB-SubCell"/>
</dbReference>
<evidence type="ECO:0000256" key="6">
    <source>
        <dbReference type="ARBA" id="ARBA00022692"/>
    </source>
</evidence>
<evidence type="ECO:0000256" key="9">
    <source>
        <dbReference type="ARBA" id="ARBA00023002"/>
    </source>
</evidence>
<evidence type="ECO:0000256" key="15">
    <source>
        <dbReference type="SAM" id="Phobius"/>
    </source>
</evidence>
<comment type="caution">
    <text evidence="16">The sequence shown here is derived from an EMBL/GenBank/DDBJ whole genome shotgun (WGS) entry which is preliminary data.</text>
</comment>
<evidence type="ECO:0000256" key="8">
    <source>
        <dbReference type="ARBA" id="ARBA00022989"/>
    </source>
</evidence>
<dbReference type="SUPFAM" id="SSF158442">
    <property type="entry name" value="DsbB-like"/>
    <property type="match status" value="1"/>
</dbReference>
<keyword evidence="10 14" id="KW-0472">Membrane</keyword>
<keyword evidence="11 14" id="KW-1015">Disulfide bond</keyword>
<keyword evidence="13 14" id="KW-0676">Redox-active center</keyword>
<dbReference type="GO" id="GO:0006457">
    <property type="term" value="P:protein folding"/>
    <property type="evidence" value="ECO:0007669"/>
    <property type="project" value="InterPro"/>
</dbReference>
<dbReference type="InterPro" id="IPR023380">
    <property type="entry name" value="DsbB-like_sf"/>
</dbReference>
<keyword evidence="8 14" id="KW-1133">Transmembrane helix</keyword>
<dbReference type="GO" id="GO:0015035">
    <property type="term" value="F:protein-disulfide reductase activity"/>
    <property type="evidence" value="ECO:0007669"/>
    <property type="project" value="UniProtKB-UniRule"/>
</dbReference>